<reference evidence="1 2" key="2">
    <citation type="journal article" date="2011" name="Stand. Genomic Sci.">
        <title>Complete genome sequence of Mahella australiensis type strain (50-1 BON).</title>
        <authorList>
            <person name="Sikorski J."/>
            <person name="Teshima H."/>
            <person name="Nolan M."/>
            <person name="Lucas S."/>
            <person name="Hammon N."/>
            <person name="Deshpande S."/>
            <person name="Cheng J.F."/>
            <person name="Pitluck S."/>
            <person name="Liolios K."/>
            <person name="Pagani I."/>
            <person name="Ivanova N."/>
            <person name="Huntemann M."/>
            <person name="Mavromatis K."/>
            <person name="Ovchinikova G."/>
            <person name="Pati A."/>
            <person name="Tapia R."/>
            <person name="Han C."/>
            <person name="Goodwin L."/>
            <person name="Chen A."/>
            <person name="Palaniappan K."/>
            <person name="Land M."/>
            <person name="Hauser L."/>
            <person name="Ngatchou-Djao O.D."/>
            <person name="Rohde M."/>
            <person name="Pukall R."/>
            <person name="Spring S."/>
            <person name="Abt B."/>
            <person name="Goker M."/>
            <person name="Detter J.C."/>
            <person name="Woyke T."/>
            <person name="Bristow J."/>
            <person name="Markowitz V."/>
            <person name="Hugenholtz P."/>
            <person name="Eisen J.A."/>
            <person name="Kyrpides N.C."/>
            <person name="Klenk H.P."/>
            <person name="Lapidus A."/>
        </authorList>
    </citation>
    <scope>NUCLEOTIDE SEQUENCE [LARGE SCALE GENOMIC DNA]</scope>
    <source>
        <strain evidence="2">DSM 15567 / CIP 107919 / 50-1 BON</strain>
    </source>
</reference>
<dbReference type="Proteomes" id="UP000008457">
    <property type="component" value="Chromosome"/>
</dbReference>
<dbReference type="OrthoDB" id="9787478at2"/>
<evidence type="ECO:0000313" key="1">
    <source>
        <dbReference type="EMBL" id="AEE97620.1"/>
    </source>
</evidence>
<dbReference type="InterPro" id="IPR011101">
    <property type="entry name" value="DUF5131"/>
</dbReference>
<keyword evidence="2" id="KW-1185">Reference proteome</keyword>
<dbReference type="HOGENOM" id="CLU_054184_1_0_9"/>
<sequence>MNKTKIEWCDYTWNPVTGCLNGCEYCYAKKIVQRFQGWTDDDGWTHYDVLLHKDEPIRVLDHPLYVAYENTKGKFPQAPYPFGFKPTFYRYRLNEPKQVKHPAKIFVCSMADLFGDWVPAEWINEVIEVAKECPQHTFMFLTKNPGRYFEFEFPENCWLGASTGDKPDDKTSTNPDGTFIVSNVHSVADIMRFLPRSFISFEPLRCDAAADLSLDCISWVIIGAQTGPGAILPKKEWIQDIIDVAREDGVPVFMKNNLKEVWDKELIQKWPVLV</sequence>
<proteinExistence type="predicted"/>
<gene>
    <name evidence="1" type="ordered locus">Mahau_2460</name>
</gene>
<dbReference type="RefSeq" id="WP_013782046.1">
    <property type="nucleotide sequence ID" value="NC_015520.1"/>
</dbReference>
<dbReference type="EMBL" id="CP002360">
    <property type="protein sequence ID" value="AEE97620.1"/>
    <property type="molecule type" value="Genomic_DNA"/>
</dbReference>
<reference evidence="2" key="1">
    <citation type="submission" date="2010-11" db="EMBL/GenBank/DDBJ databases">
        <title>The complete genome of Mahella australiensis DSM 15567.</title>
        <authorList>
            <consortium name="US DOE Joint Genome Institute (JGI-PGF)"/>
            <person name="Lucas S."/>
            <person name="Copeland A."/>
            <person name="Lapidus A."/>
            <person name="Bruce D."/>
            <person name="Goodwin L."/>
            <person name="Pitluck S."/>
            <person name="Kyrpides N."/>
            <person name="Mavromatis K."/>
            <person name="Pagani I."/>
            <person name="Ivanova N."/>
            <person name="Teshima H."/>
            <person name="Brettin T."/>
            <person name="Detter J.C."/>
            <person name="Han C."/>
            <person name="Tapia R."/>
            <person name="Land M."/>
            <person name="Hauser L."/>
            <person name="Markowitz V."/>
            <person name="Cheng J.-F."/>
            <person name="Hugenholtz P."/>
            <person name="Woyke T."/>
            <person name="Wu D."/>
            <person name="Spring S."/>
            <person name="Pukall R."/>
            <person name="Steenblock K."/>
            <person name="Schneider S."/>
            <person name="Klenk H.-P."/>
            <person name="Eisen J.A."/>
        </authorList>
    </citation>
    <scope>NUCLEOTIDE SEQUENCE [LARGE SCALE GENOMIC DNA]</scope>
    <source>
        <strain evidence="2">DSM 15567 / CIP 107919 / 50-1 BON</strain>
    </source>
</reference>
<dbReference type="KEGG" id="mas:Mahau_2460"/>
<protein>
    <submittedName>
        <fullName evidence="1">Gp37Gp68 family protein</fullName>
    </submittedName>
</protein>
<accession>F3ZWZ8</accession>
<dbReference type="eggNOG" id="COG4422">
    <property type="taxonomic scope" value="Bacteria"/>
</dbReference>
<name>F3ZWZ8_MAHA5</name>
<dbReference type="Pfam" id="PF07505">
    <property type="entry name" value="DUF5131"/>
    <property type="match status" value="1"/>
</dbReference>
<evidence type="ECO:0000313" key="2">
    <source>
        <dbReference type="Proteomes" id="UP000008457"/>
    </source>
</evidence>
<organism evidence="1 2">
    <name type="scientific">Mahella australiensis (strain DSM 15567 / CIP 107919 / 50-1 BON)</name>
    <dbReference type="NCBI Taxonomy" id="697281"/>
    <lineage>
        <taxon>Bacteria</taxon>
        <taxon>Bacillati</taxon>
        <taxon>Bacillota</taxon>
        <taxon>Clostridia</taxon>
        <taxon>Thermoanaerobacterales</taxon>
        <taxon>Thermoanaerobacterales Family IV. Incertae Sedis</taxon>
        <taxon>Mahella</taxon>
    </lineage>
</organism>
<dbReference type="AlphaFoldDB" id="F3ZWZ8"/>
<dbReference type="STRING" id="697281.Mahau_2460"/>